<dbReference type="RefSeq" id="WP_213164698.1">
    <property type="nucleotide sequence ID" value="NZ_CP058214.1"/>
</dbReference>
<evidence type="ECO:0000313" key="1">
    <source>
        <dbReference type="EMBL" id="QPC41268.1"/>
    </source>
</evidence>
<protein>
    <submittedName>
        <fullName evidence="1">Uncharacterized protein</fullName>
    </submittedName>
</protein>
<dbReference type="EMBL" id="CP058214">
    <property type="protein sequence ID" value="QPC41268.1"/>
    <property type="molecule type" value="Genomic_DNA"/>
</dbReference>
<dbReference type="Proteomes" id="UP000593594">
    <property type="component" value="Chromosome"/>
</dbReference>
<reference evidence="1 2" key="1">
    <citation type="submission" date="2020-06" db="EMBL/GenBank/DDBJ databases">
        <title>Genome sequence of 2 isolates from Red Sea Mangroves.</title>
        <authorList>
            <person name="Sefrji F."/>
            <person name="Michoud G."/>
            <person name="Merlino G."/>
            <person name="Daffonchio D."/>
        </authorList>
    </citation>
    <scope>NUCLEOTIDE SEQUENCE [LARGE SCALE GENOMIC DNA]</scope>
    <source>
        <strain evidence="1 2">R1DC25</strain>
    </source>
</reference>
<organism evidence="1 2">
    <name type="scientific">Kaustia mangrovi</name>
    <dbReference type="NCBI Taxonomy" id="2593653"/>
    <lineage>
        <taxon>Bacteria</taxon>
        <taxon>Pseudomonadati</taxon>
        <taxon>Pseudomonadota</taxon>
        <taxon>Alphaproteobacteria</taxon>
        <taxon>Hyphomicrobiales</taxon>
        <taxon>Parvibaculaceae</taxon>
        <taxon>Kaustia</taxon>
    </lineage>
</organism>
<dbReference type="AlphaFoldDB" id="A0A7S8C0T7"/>
<proteinExistence type="predicted"/>
<evidence type="ECO:0000313" key="2">
    <source>
        <dbReference type="Proteomes" id="UP000593594"/>
    </source>
</evidence>
<name>A0A7S8C0T7_9HYPH</name>
<dbReference type="KEGG" id="kmn:HW532_18680"/>
<keyword evidence="2" id="KW-1185">Reference proteome</keyword>
<accession>A0A7S8C0T7</accession>
<gene>
    <name evidence="1" type="ORF">HW532_18680</name>
</gene>
<sequence length="103" mass="12143">MTERHIAGEAFSVRRRREAEAVRGAIRAIQISVFVNIYRETSLLKRFIVITDISRYDSSCRGIERKRLKYEWKFARRRHATGTLGQCPVLNYLLSEYAFVINF</sequence>